<protein>
    <recommendedName>
        <fullName evidence="5">Segregation and condensation protein B</fullName>
    </recommendedName>
</protein>
<accession>A0A9D1TKZ8</accession>
<keyword evidence="1 5" id="KW-0963">Cytoplasm</keyword>
<dbReference type="GO" id="GO:0051301">
    <property type="term" value="P:cell division"/>
    <property type="evidence" value="ECO:0007669"/>
    <property type="project" value="UniProtKB-KW"/>
</dbReference>
<evidence type="ECO:0000256" key="4">
    <source>
        <dbReference type="ARBA" id="ARBA00023306"/>
    </source>
</evidence>
<comment type="similarity">
    <text evidence="5">Belongs to the ScpB family.</text>
</comment>
<evidence type="ECO:0000256" key="2">
    <source>
        <dbReference type="ARBA" id="ARBA00022618"/>
    </source>
</evidence>
<dbReference type="GO" id="GO:0051304">
    <property type="term" value="P:chromosome separation"/>
    <property type="evidence" value="ECO:0007669"/>
    <property type="project" value="InterPro"/>
</dbReference>
<keyword evidence="3 5" id="KW-0159">Chromosome partition</keyword>
<dbReference type="Proteomes" id="UP000823937">
    <property type="component" value="Unassembled WGS sequence"/>
</dbReference>
<evidence type="ECO:0000313" key="7">
    <source>
        <dbReference type="Proteomes" id="UP000823937"/>
    </source>
</evidence>
<dbReference type="NCBIfam" id="TIGR00281">
    <property type="entry name" value="SMC-Scp complex subunit ScpB"/>
    <property type="match status" value="1"/>
</dbReference>
<dbReference type="EMBL" id="DXHX01000118">
    <property type="protein sequence ID" value="HIV74907.1"/>
    <property type="molecule type" value="Genomic_DNA"/>
</dbReference>
<sequence length="193" mass="22282">MLTLKMKGIVEGLLFASGDEGMTLQQLAKITQVSKEVVLHIIEELMYDYEHEQRGITIMQSNNIYHLTTKPEHNDYYKKMLQNPRKSRMSQAVLETLAIIAYKQPITKIEMEEIRGVNSDYAVQTLLARSFIEEVGRKDTIGRPKMYGTTKEFLTYFGLSTLDALPPLPENIDEQLLDEEKNLFFDALKEEPF</sequence>
<organism evidence="6 7">
    <name type="scientific">Candidatus Pseudogracilibacillus intestinigallinarum</name>
    <dbReference type="NCBI Taxonomy" id="2838742"/>
    <lineage>
        <taxon>Bacteria</taxon>
        <taxon>Bacillati</taxon>
        <taxon>Bacillota</taxon>
        <taxon>Bacilli</taxon>
        <taxon>Bacillales</taxon>
        <taxon>Bacillaceae</taxon>
        <taxon>Pseudogracilibacillus</taxon>
    </lineage>
</organism>
<proteinExistence type="inferred from homology"/>
<dbReference type="InterPro" id="IPR036390">
    <property type="entry name" value="WH_DNA-bd_sf"/>
</dbReference>
<comment type="subunit">
    <text evidence="5">Homodimer. Homodimerization may be required to stabilize the binding of ScpA to the Smc head domains. Component of a cohesin-like complex composed of ScpA, ScpB and the Smc homodimer, in which ScpA and ScpB bind to the head domain of Smc. The presence of the three proteins is required for the association of the complex with DNA.</text>
</comment>
<evidence type="ECO:0000313" key="6">
    <source>
        <dbReference type="EMBL" id="HIV74907.1"/>
    </source>
</evidence>
<dbReference type="PANTHER" id="PTHR34298">
    <property type="entry name" value="SEGREGATION AND CONDENSATION PROTEIN B"/>
    <property type="match status" value="1"/>
</dbReference>
<comment type="caution">
    <text evidence="6">The sequence shown here is derived from an EMBL/GenBank/DDBJ whole genome shotgun (WGS) entry which is preliminary data.</text>
</comment>
<comment type="subcellular location">
    <subcellularLocation>
        <location evidence="5">Cytoplasm</location>
    </subcellularLocation>
    <text evidence="5">Associated with two foci at the outer edges of the nucleoid region in young cells, and at four foci within both cell halves in older cells.</text>
</comment>
<dbReference type="SUPFAM" id="SSF46785">
    <property type="entry name" value="Winged helix' DNA-binding domain"/>
    <property type="match status" value="2"/>
</dbReference>
<dbReference type="Gene3D" id="1.10.10.10">
    <property type="entry name" value="Winged helix-like DNA-binding domain superfamily/Winged helix DNA-binding domain"/>
    <property type="match status" value="2"/>
</dbReference>
<dbReference type="GO" id="GO:0006260">
    <property type="term" value="P:DNA replication"/>
    <property type="evidence" value="ECO:0007669"/>
    <property type="project" value="UniProtKB-UniRule"/>
</dbReference>
<dbReference type="AlphaFoldDB" id="A0A9D1TKZ8"/>
<gene>
    <name evidence="5 6" type="primary">scpB</name>
    <name evidence="6" type="ORF">H9895_07525</name>
</gene>
<keyword evidence="2 5" id="KW-0132">Cell division</keyword>
<name>A0A9D1TKZ8_9BACI</name>
<comment type="function">
    <text evidence="5">Participates in chromosomal partition during cell division. May act via the formation of a condensin-like complex containing Smc and ScpA that pull DNA away from mid-cell into both cell halves.</text>
</comment>
<dbReference type="Pfam" id="PF04079">
    <property type="entry name" value="SMC_ScpB"/>
    <property type="match status" value="1"/>
</dbReference>
<dbReference type="PANTHER" id="PTHR34298:SF2">
    <property type="entry name" value="SEGREGATION AND CONDENSATION PROTEIN B"/>
    <property type="match status" value="1"/>
</dbReference>
<dbReference type="PIRSF" id="PIRSF019345">
    <property type="entry name" value="ScpB"/>
    <property type="match status" value="1"/>
</dbReference>
<evidence type="ECO:0000256" key="1">
    <source>
        <dbReference type="ARBA" id="ARBA00022490"/>
    </source>
</evidence>
<dbReference type="InterPro" id="IPR036388">
    <property type="entry name" value="WH-like_DNA-bd_sf"/>
</dbReference>
<keyword evidence="4 5" id="KW-0131">Cell cycle</keyword>
<evidence type="ECO:0000256" key="3">
    <source>
        <dbReference type="ARBA" id="ARBA00022829"/>
    </source>
</evidence>
<reference evidence="6" key="1">
    <citation type="journal article" date="2021" name="PeerJ">
        <title>Extensive microbial diversity within the chicken gut microbiome revealed by metagenomics and culture.</title>
        <authorList>
            <person name="Gilroy R."/>
            <person name="Ravi A."/>
            <person name="Getino M."/>
            <person name="Pursley I."/>
            <person name="Horton D.L."/>
            <person name="Alikhan N.F."/>
            <person name="Baker D."/>
            <person name="Gharbi K."/>
            <person name="Hall N."/>
            <person name="Watson M."/>
            <person name="Adriaenssens E.M."/>
            <person name="Foster-Nyarko E."/>
            <person name="Jarju S."/>
            <person name="Secka A."/>
            <person name="Antonio M."/>
            <person name="Oren A."/>
            <person name="Chaudhuri R.R."/>
            <person name="La Ragione R."/>
            <person name="Hildebrand F."/>
            <person name="Pallen M.J."/>
        </authorList>
    </citation>
    <scope>NUCLEOTIDE SEQUENCE</scope>
    <source>
        <strain evidence="6">CHK169-2315</strain>
    </source>
</reference>
<dbReference type="HAMAP" id="MF_01804">
    <property type="entry name" value="ScpB"/>
    <property type="match status" value="1"/>
</dbReference>
<dbReference type="InterPro" id="IPR005234">
    <property type="entry name" value="ScpB_csome_segregation"/>
</dbReference>
<reference evidence="6" key="2">
    <citation type="submission" date="2021-04" db="EMBL/GenBank/DDBJ databases">
        <authorList>
            <person name="Gilroy R."/>
        </authorList>
    </citation>
    <scope>NUCLEOTIDE SEQUENCE</scope>
    <source>
        <strain evidence="6">CHK169-2315</strain>
    </source>
</reference>
<evidence type="ECO:0000256" key="5">
    <source>
        <dbReference type="HAMAP-Rule" id="MF_01804"/>
    </source>
</evidence>
<dbReference type="GO" id="GO:0005737">
    <property type="term" value="C:cytoplasm"/>
    <property type="evidence" value="ECO:0007669"/>
    <property type="project" value="UniProtKB-SubCell"/>
</dbReference>